<reference evidence="2 3" key="1">
    <citation type="submission" date="2019-03" db="EMBL/GenBank/DDBJ databases">
        <title>Genomic Encyclopedia of Type Strains, Phase IV (KMG-IV): sequencing the most valuable type-strain genomes for metagenomic binning, comparative biology and taxonomic classification.</title>
        <authorList>
            <person name="Goeker M."/>
        </authorList>
    </citation>
    <scope>NUCLEOTIDE SEQUENCE [LARGE SCALE GENOMIC DNA]</scope>
    <source>
        <strain evidence="2 3">DSM 102852</strain>
    </source>
</reference>
<organism evidence="2 3">
    <name type="scientific">Hydromonas duriensis</name>
    <dbReference type="NCBI Taxonomy" id="1527608"/>
    <lineage>
        <taxon>Bacteria</taxon>
        <taxon>Pseudomonadati</taxon>
        <taxon>Pseudomonadota</taxon>
        <taxon>Betaproteobacteria</taxon>
        <taxon>Burkholderiales</taxon>
        <taxon>Burkholderiaceae</taxon>
        <taxon>Hydromonas</taxon>
    </lineage>
</organism>
<gene>
    <name evidence="2" type="ORF">DFR44_12132</name>
</gene>
<dbReference type="OrthoDB" id="5416564at2"/>
<dbReference type="InterPro" id="IPR010093">
    <property type="entry name" value="SinI_DNA-bd"/>
</dbReference>
<dbReference type="NCBIfam" id="TIGR01764">
    <property type="entry name" value="excise"/>
    <property type="match status" value="1"/>
</dbReference>
<dbReference type="AlphaFoldDB" id="A0A4R6Y553"/>
<dbReference type="SUPFAM" id="SSF46955">
    <property type="entry name" value="Putative DNA-binding domain"/>
    <property type="match status" value="1"/>
</dbReference>
<dbReference type="InterPro" id="IPR041657">
    <property type="entry name" value="HTH_17"/>
</dbReference>
<dbReference type="GO" id="GO:0003677">
    <property type="term" value="F:DNA binding"/>
    <property type="evidence" value="ECO:0007669"/>
    <property type="project" value="InterPro"/>
</dbReference>
<name>A0A4R6Y553_9BURK</name>
<dbReference type="EMBL" id="SNZE01000021">
    <property type="protein sequence ID" value="TDR30415.1"/>
    <property type="molecule type" value="Genomic_DNA"/>
</dbReference>
<dbReference type="Gene3D" id="1.10.1660.10">
    <property type="match status" value="1"/>
</dbReference>
<comment type="caution">
    <text evidence="2">The sequence shown here is derived from an EMBL/GenBank/DDBJ whole genome shotgun (WGS) entry which is preliminary data.</text>
</comment>
<feature type="domain" description="Helix-turn-helix" evidence="1">
    <location>
        <begin position="22"/>
        <end position="62"/>
    </location>
</feature>
<evidence type="ECO:0000259" key="1">
    <source>
        <dbReference type="Pfam" id="PF12728"/>
    </source>
</evidence>
<evidence type="ECO:0000313" key="3">
    <source>
        <dbReference type="Proteomes" id="UP000294480"/>
    </source>
</evidence>
<evidence type="ECO:0000313" key="2">
    <source>
        <dbReference type="EMBL" id="TDR30415.1"/>
    </source>
</evidence>
<protein>
    <submittedName>
        <fullName evidence="2">Excisionase family DNA binding protein</fullName>
    </submittedName>
</protein>
<proteinExistence type="predicted"/>
<sequence>MKTKNMEKTNFTKNQFISTGGVAKRLGLSSVTVQKMVDEGVLAAFKTMGGHRRVLLESVENFERDIARQLSGGGDVKERDVP</sequence>
<dbReference type="Proteomes" id="UP000294480">
    <property type="component" value="Unassembled WGS sequence"/>
</dbReference>
<keyword evidence="3" id="KW-1185">Reference proteome</keyword>
<accession>A0A4R6Y553</accession>
<dbReference type="Pfam" id="PF12728">
    <property type="entry name" value="HTH_17"/>
    <property type="match status" value="1"/>
</dbReference>
<dbReference type="InterPro" id="IPR009061">
    <property type="entry name" value="DNA-bd_dom_put_sf"/>
</dbReference>